<evidence type="ECO:0000313" key="2">
    <source>
        <dbReference type="EMBL" id="GLY69813.1"/>
    </source>
</evidence>
<gene>
    <name evidence="2" type="ORF">Atai01_64320</name>
</gene>
<dbReference type="Proteomes" id="UP001165136">
    <property type="component" value="Unassembled WGS sequence"/>
</dbReference>
<comment type="caution">
    <text evidence="2">The sequence shown here is derived from an EMBL/GenBank/DDBJ whole genome shotgun (WGS) entry which is preliminary data.</text>
</comment>
<reference evidence="2" key="1">
    <citation type="submission" date="2023-03" db="EMBL/GenBank/DDBJ databases">
        <title>Amycolatopsis taiwanensis NBRC 103393.</title>
        <authorList>
            <person name="Ichikawa N."/>
            <person name="Sato H."/>
            <person name="Tonouchi N."/>
        </authorList>
    </citation>
    <scope>NUCLEOTIDE SEQUENCE</scope>
    <source>
        <strain evidence="2">NBRC 103393</strain>
    </source>
</reference>
<dbReference type="EMBL" id="BSTI01000018">
    <property type="protein sequence ID" value="GLY69813.1"/>
    <property type="molecule type" value="Genomic_DNA"/>
</dbReference>
<keyword evidence="1" id="KW-1133">Transmembrane helix</keyword>
<proteinExistence type="predicted"/>
<name>A0A9W6R5V3_9PSEU</name>
<dbReference type="InterPro" id="IPR033458">
    <property type="entry name" value="DUF5134"/>
</dbReference>
<dbReference type="AlphaFoldDB" id="A0A9W6R5V3"/>
<feature type="transmembrane region" description="Helical" evidence="1">
    <location>
        <begin position="71"/>
        <end position="89"/>
    </location>
</feature>
<organism evidence="2 3">
    <name type="scientific">Amycolatopsis taiwanensis</name>
    <dbReference type="NCBI Taxonomy" id="342230"/>
    <lineage>
        <taxon>Bacteria</taxon>
        <taxon>Bacillati</taxon>
        <taxon>Actinomycetota</taxon>
        <taxon>Actinomycetes</taxon>
        <taxon>Pseudonocardiales</taxon>
        <taxon>Pseudonocardiaceae</taxon>
        <taxon>Amycolatopsis</taxon>
    </lineage>
</organism>
<evidence type="ECO:0000256" key="1">
    <source>
        <dbReference type="SAM" id="Phobius"/>
    </source>
</evidence>
<evidence type="ECO:0000313" key="3">
    <source>
        <dbReference type="Proteomes" id="UP001165136"/>
    </source>
</evidence>
<protein>
    <submittedName>
        <fullName evidence="2">DUF5134 domain-containing protein</fullName>
    </submittedName>
</protein>
<feature type="transmembrane region" description="Helical" evidence="1">
    <location>
        <begin position="133"/>
        <end position="151"/>
    </location>
</feature>
<feature type="transmembrane region" description="Helical" evidence="1">
    <location>
        <begin position="6"/>
        <end position="27"/>
    </location>
</feature>
<keyword evidence="3" id="KW-1185">Reference proteome</keyword>
<feature type="transmembrane region" description="Helical" evidence="1">
    <location>
        <begin position="96"/>
        <end position="113"/>
    </location>
</feature>
<dbReference type="RefSeq" id="WP_285489224.1">
    <property type="nucleotide sequence ID" value="NZ_BSTI01000018.1"/>
</dbReference>
<keyword evidence="1" id="KW-0472">Membrane</keyword>
<dbReference type="Pfam" id="PF17197">
    <property type="entry name" value="DUF5134"/>
    <property type="match status" value="1"/>
</dbReference>
<accession>A0A9W6R5V3</accession>
<keyword evidence="1" id="KW-0812">Transmembrane</keyword>
<sequence length="193" mass="20273">MRIPVAANWILLAVFVLLAIPSVYRMVRAVPGQVGERGLAGRAGREIDLIELLMMLAMAAMVSPLGGPIPAAGWEAVLLLTAGWSLVAAVRGRRSYAVHNTIAAAAMLYMLAAMPAEAMDHGPWFAMPSSARLAVPALAALGAAYFSYDAVRVGRRAIRNARVAGVRDVTFARPACRAVMGAGMAYLLGSAVL</sequence>